<organism evidence="3 4">
    <name type="scientific">Thermocrispum agreste</name>
    <dbReference type="NCBI Taxonomy" id="37925"/>
    <lineage>
        <taxon>Bacteria</taxon>
        <taxon>Bacillati</taxon>
        <taxon>Actinomycetota</taxon>
        <taxon>Actinomycetes</taxon>
        <taxon>Pseudonocardiales</taxon>
        <taxon>Pseudonocardiaceae</taxon>
        <taxon>Thermocrispum</taxon>
    </lineage>
</organism>
<keyword evidence="2" id="KW-0812">Transmembrane</keyword>
<evidence type="ECO:0000313" key="3">
    <source>
        <dbReference type="EMBL" id="MFO7192391.1"/>
    </source>
</evidence>
<keyword evidence="2" id="KW-0472">Membrane</keyword>
<feature type="transmembrane region" description="Helical" evidence="2">
    <location>
        <begin position="148"/>
        <end position="166"/>
    </location>
</feature>
<feature type="transmembrane region" description="Helical" evidence="2">
    <location>
        <begin position="126"/>
        <end position="142"/>
    </location>
</feature>
<feature type="compositionally biased region" description="Low complexity" evidence="1">
    <location>
        <begin position="197"/>
        <end position="211"/>
    </location>
</feature>
<evidence type="ECO:0000256" key="1">
    <source>
        <dbReference type="SAM" id="MobiDB-lite"/>
    </source>
</evidence>
<evidence type="ECO:0000313" key="4">
    <source>
        <dbReference type="Proteomes" id="UP000249324"/>
    </source>
</evidence>
<evidence type="ECO:0008006" key="5">
    <source>
        <dbReference type="Google" id="ProtNLM"/>
    </source>
</evidence>
<sequence length="220" mass="22526">MTNPHGWQSGGWQGQQPYPGQHANPGQAAGQQPVPPPPPGQVAGPGAPGAGGQEGPFPAFSVRELAWVVFGIALITGLVLLGKYGYEAVDNMLEKSWGEGGFAAAAAVGGFFLALGAILFRRRSRAGRVLIILGAIFSLGALDFEDAAAYGLVGAAVIAAILAVAGKSWLRPKVPRWGPGFPGGYGYPQPGPPVPGAPYGQQQHMPGGQQPFGPPPGGYR</sequence>
<dbReference type="AlphaFoldDB" id="A0ABD6FEC6"/>
<keyword evidence="2" id="KW-1133">Transmembrane helix</keyword>
<reference evidence="3 4" key="1">
    <citation type="journal article" date="2021" name="BMC Genomics">
        <title>Genome-resolved metagenome and metatranscriptome analyses of thermophilic composting reveal key bacterial players and their metabolic interactions.</title>
        <authorList>
            <person name="Braga L.P.P."/>
            <person name="Pereira R.V."/>
            <person name="Martins L.F."/>
            <person name="Moura L.M.S."/>
            <person name="Sanchez F.B."/>
            <person name="Patane J.S.L."/>
            <person name="da Silva A.M."/>
            <person name="Setubal J.C."/>
        </authorList>
    </citation>
    <scope>NUCLEOTIDE SEQUENCE [LARGE SCALE GENOMIC DNA]</scope>
    <source>
        <strain evidence="3">ZC4RG45</strain>
    </source>
</reference>
<comment type="caution">
    <text evidence="3">The sequence shown here is derived from an EMBL/GenBank/DDBJ whole genome shotgun (WGS) entry which is preliminary data.</text>
</comment>
<accession>A0ABD6FEC6</accession>
<evidence type="ECO:0000256" key="2">
    <source>
        <dbReference type="SAM" id="Phobius"/>
    </source>
</evidence>
<feature type="region of interest" description="Disordered" evidence="1">
    <location>
        <begin position="1"/>
        <end position="53"/>
    </location>
</feature>
<name>A0ABD6FEC6_9PSEU</name>
<feature type="compositionally biased region" description="Low complexity" evidence="1">
    <location>
        <begin position="14"/>
        <end position="32"/>
    </location>
</feature>
<proteinExistence type="predicted"/>
<feature type="transmembrane region" description="Helical" evidence="2">
    <location>
        <begin position="102"/>
        <end position="119"/>
    </location>
</feature>
<protein>
    <recommendedName>
        <fullName evidence="5">Integral membrane protein</fullName>
    </recommendedName>
</protein>
<feature type="transmembrane region" description="Helical" evidence="2">
    <location>
        <begin position="65"/>
        <end position="82"/>
    </location>
</feature>
<dbReference type="EMBL" id="QGUI02000095">
    <property type="protein sequence ID" value="MFO7192391.1"/>
    <property type="molecule type" value="Genomic_DNA"/>
</dbReference>
<gene>
    <name evidence="3" type="ORF">DIU77_009135</name>
</gene>
<dbReference type="Proteomes" id="UP000249324">
    <property type="component" value="Unassembled WGS sequence"/>
</dbReference>
<feature type="region of interest" description="Disordered" evidence="1">
    <location>
        <begin position="185"/>
        <end position="220"/>
    </location>
</feature>